<dbReference type="EMBL" id="PQFF01000204">
    <property type="protein sequence ID" value="RHZ74774.1"/>
    <property type="molecule type" value="Genomic_DNA"/>
</dbReference>
<name>A0A397INN7_9GLOM</name>
<reference evidence="1 2" key="1">
    <citation type="submission" date="2018-08" db="EMBL/GenBank/DDBJ databases">
        <title>Genome and evolution of the arbuscular mycorrhizal fungus Diversispora epigaea (formerly Glomus versiforme) and its bacterial endosymbionts.</title>
        <authorList>
            <person name="Sun X."/>
            <person name="Fei Z."/>
            <person name="Harrison M."/>
        </authorList>
    </citation>
    <scope>NUCLEOTIDE SEQUENCE [LARGE SCALE GENOMIC DNA]</scope>
    <source>
        <strain evidence="1 2">IT104</strain>
    </source>
</reference>
<keyword evidence="2" id="KW-1185">Reference proteome</keyword>
<dbReference type="Proteomes" id="UP000266861">
    <property type="component" value="Unassembled WGS sequence"/>
</dbReference>
<sequence>MSNLPEKTLFYSNCTAISPDSQQIATFIQVKVVNDKHLCWSIAISNCVDDGGSERLIALSCFDAKKLRKFRHDKMHSNYENDLDFVNNQYGDDENNLESVGDNVNDLYSDDESEIYTSLQLAEASNTPSDKKNCRNTLCHRGEHLCNAKKHYREVQCTIAKTYA</sequence>
<dbReference type="AlphaFoldDB" id="A0A397INN7"/>
<accession>A0A397INN7</accession>
<evidence type="ECO:0000313" key="1">
    <source>
        <dbReference type="EMBL" id="RHZ74774.1"/>
    </source>
</evidence>
<gene>
    <name evidence="1" type="ORF">Glove_219g21</name>
</gene>
<evidence type="ECO:0000313" key="2">
    <source>
        <dbReference type="Proteomes" id="UP000266861"/>
    </source>
</evidence>
<protein>
    <submittedName>
        <fullName evidence="1">Uncharacterized protein</fullName>
    </submittedName>
</protein>
<comment type="caution">
    <text evidence="1">The sequence shown here is derived from an EMBL/GenBank/DDBJ whole genome shotgun (WGS) entry which is preliminary data.</text>
</comment>
<proteinExistence type="predicted"/>
<organism evidence="1 2">
    <name type="scientific">Diversispora epigaea</name>
    <dbReference type="NCBI Taxonomy" id="1348612"/>
    <lineage>
        <taxon>Eukaryota</taxon>
        <taxon>Fungi</taxon>
        <taxon>Fungi incertae sedis</taxon>
        <taxon>Mucoromycota</taxon>
        <taxon>Glomeromycotina</taxon>
        <taxon>Glomeromycetes</taxon>
        <taxon>Diversisporales</taxon>
        <taxon>Diversisporaceae</taxon>
        <taxon>Diversispora</taxon>
    </lineage>
</organism>